<keyword evidence="4 5" id="KW-0119">Carbohydrate metabolism</keyword>
<feature type="binding site" evidence="7">
    <location>
        <position position="135"/>
    </location>
    <ligand>
        <name>substrate</name>
    </ligand>
</feature>
<dbReference type="PIRSF" id="PIRSF038994">
    <property type="entry name" value="NagA"/>
    <property type="match status" value="1"/>
</dbReference>
<proteinExistence type="inferred from homology"/>
<comment type="similarity">
    <text evidence="1 5">Belongs to the metallo-dependent hydrolases superfamily. NagA family.</text>
</comment>
<dbReference type="Gene3D" id="2.30.40.10">
    <property type="entry name" value="Urease, subunit C, domain 1"/>
    <property type="match status" value="1"/>
</dbReference>
<dbReference type="SUPFAM" id="SSF51556">
    <property type="entry name" value="Metallo-dependent hydrolases"/>
    <property type="match status" value="1"/>
</dbReference>
<protein>
    <submittedName>
        <fullName evidence="10">N-acetylglucosamine-6-phosphate deacetylase</fullName>
        <ecNumber evidence="10">3.5.1.25</ecNumber>
    </submittedName>
</protein>
<comment type="cofactor">
    <cofactor evidence="8">
        <name>a divalent metal cation</name>
        <dbReference type="ChEBI" id="CHEBI:60240"/>
    </cofactor>
    <text evidence="8">Binds 1 divalent metal cation per subunit.</text>
</comment>
<feature type="binding site" evidence="8">
    <location>
        <position position="124"/>
    </location>
    <ligand>
        <name>Zn(2+)</name>
        <dbReference type="ChEBI" id="CHEBI:29105"/>
    </ligand>
</feature>
<reference evidence="10 11" key="1">
    <citation type="submission" date="2020-01" db="EMBL/GenBank/DDBJ databases">
        <title>Investigation of new actinobacteria for the biodesulphurisation of diesel fuel.</title>
        <authorList>
            <person name="Athi Narayanan S.M."/>
        </authorList>
    </citation>
    <scope>NUCLEOTIDE SEQUENCE [LARGE SCALE GENOMIC DNA]</scope>
    <source>
        <strain evidence="10 11">213E</strain>
    </source>
</reference>
<dbReference type="InterPro" id="IPR006680">
    <property type="entry name" value="Amidohydro-rel"/>
</dbReference>
<dbReference type="PANTHER" id="PTHR11113:SF14">
    <property type="entry name" value="N-ACETYLGLUCOSAMINE-6-PHOSPHATE DEACETYLASE"/>
    <property type="match status" value="1"/>
</dbReference>
<evidence type="ECO:0000256" key="2">
    <source>
        <dbReference type="ARBA" id="ARBA00022723"/>
    </source>
</evidence>
<feature type="binding site" evidence="7">
    <location>
        <position position="222"/>
    </location>
    <ligand>
        <name>substrate</name>
    </ligand>
</feature>
<feature type="binding site" evidence="7">
    <location>
        <begin position="303"/>
        <end position="305"/>
    </location>
    <ligand>
        <name>substrate</name>
    </ligand>
</feature>
<evidence type="ECO:0000259" key="9">
    <source>
        <dbReference type="Pfam" id="PF01979"/>
    </source>
</evidence>
<dbReference type="CDD" id="cd00854">
    <property type="entry name" value="NagA"/>
    <property type="match status" value="1"/>
</dbReference>
<dbReference type="EC" id="3.5.1.25" evidence="10"/>
<accession>A0A7K3LNX8</accession>
<evidence type="ECO:0000256" key="4">
    <source>
        <dbReference type="ARBA" id="ARBA00023277"/>
    </source>
</evidence>
<dbReference type="Proteomes" id="UP000466307">
    <property type="component" value="Unassembled WGS sequence"/>
</dbReference>
<dbReference type="SUPFAM" id="SSF51338">
    <property type="entry name" value="Composite domain of metallo-dependent hydrolases"/>
    <property type="match status" value="1"/>
</dbReference>
<evidence type="ECO:0000256" key="8">
    <source>
        <dbReference type="PIRSR" id="PIRSR038994-3"/>
    </source>
</evidence>
<dbReference type="EMBL" id="JAADZU010000023">
    <property type="protein sequence ID" value="NDK89741.1"/>
    <property type="molecule type" value="Genomic_DNA"/>
</dbReference>
<gene>
    <name evidence="10" type="primary">nagA</name>
    <name evidence="10" type="ORF">GYA93_09145</name>
</gene>
<keyword evidence="2 8" id="KW-0479">Metal-binding</keyword>
<feature type="binding site" evidence="7">
    <location>
        <begin position="214"/>
        <end position="215"/>
    </location>
    <ligand>
        <name>substrate</name>
    </ligand>
</feature>
<dbReference type="GO" id="GO:0046872">
    <property type="term" value="F:metal ion binding"/>
    <property type="evidence" value="ECO:0007669"/>
    <property type="project" value="UniProtKB-KW"/>
</dbReference>
<dbReference type="InterPro" id="IPR011059">
    <property type="entry name" value="Metal-dep_hydrolase_composite"/>
</dbReference>
<evidence type="ECO:0000256" key="6">
    <source>
        <dbReference type="PIRSR" id="PIRSR038994-1"/>
    </source>
</evidence>
<evidence type="ECO:0000256" key="3">
    <source>
        <dbReference type="ARBA" id="ARBA00022801"/>
    </source>
</evidence>
<sequence length="380" mass="38654">MTMTRPVTVSAACVVSGGQVLRPGWFTIVDGHIGDVGAGSPPTPADHDYPRHTVVPGFVDMHVHGGGGASFTDGPHQVVDFHRARGTTTLVASLVSAPIPTLLDQIRELRTHVVDGTVAGIHLEGPWLAAERCGAHDPDVLVAPSANAVDDLLAAGGGAIRMVTLAPELDGALAAIARLVAAGVVVGVGRTDATYEQTAAAIEAGATVATHLFNAMPSLHHREPGPVLALLDDARVTVELIADGVHVRPEMVAHVVRVVGAERVALVTDAMSAAGMADGDYRLGPVDVEVSGGVARVQGSDVIAGSTATPAGVFRRAAGGFGCGGGATDTSLVAAVEMCARTPARALGINGVGDLLPGYRADCVVLDEDLMVRRVVRGGV</sequence>
<evidence type="ECO:0000256" key="7">
    <source>
        <dbReference type="PIRSR" id="PIRSR038994-2"/>
    </source>
</evidence>
<dbReference type="InterPro" id="IPR032466">
    <property type="entry name" value="Metal_Hydrolase"/>
</dbReference>
<evidence type="ECO:0000256" key="1">
    <source>
        <dbReference type="ARBA" id="ARBA00010716"/>
    </source>
</evidence>
<feature type="domain" description="Amidohydrolase-related" evidence="9">
    <location>
        <begin position="53"/>
        <end position="379"/>
    </location>
</feature>
<feature type="binding site" evidence="8">
    <location>
        <position position="211"/>
    </location>
    <ligand>
        <name>Zn(2+)</name>
        <dbReference type="ChEBI" id="CHEBI:29105"/>
    </ligand>
</feature>
<evidence type="ECO:0000313" key="10">
    <source>
        <dbReference type="EMBL" id="NDK89741.1"/>
    </source>
</evidence>
<comment type="caution">
    <text evidence="10">The sequence shown here is derived from an EMBL/GenBank/DDBJ whole genome shotgun (WGS) entry which is preliminary data.</text>
</comment>
<keyword evidence="11" id="KW-1185">Reference proteome</keyword>
<evidence type="ECO:0000256" key="5">
    <source>
        <dbReference type="PIRNR" id="PIRNR038994"/>
    </source>
</evidence>
<feature type="active site" description="Proton donor/acceptor" evidence="6">
    <location>
        <position position="269"/>
    </location>
</feature>
<feature type="binding site" evidence="7">
    <location>
        <position position="246"/>
    </location>
    <ligand>
        <name>substrate</name>
    </ligand>
</feature>
<dbReference type="InterPro" id="IPR003764">
    <property type="entry name" value="GlcNAc_6-P_deAcase"/>
</dbReference>
<dbReference type="PANTHER" id="PTHR11113">
    <property type="entry name" value="N-ACETYLGLUCOSAMINE-6-PHOSPHATE DEACETYLASE"/>
    <property type="match status" value="1"/>
</dbReference>
<evidence type="ECO:0000313" key="11">
    <source>
        <dbReference type="Proteomes" id="UP000466307"/>
    </source>
</evidence>
<dbReference type="Pfam" id="PF01979">
    <property type="entry name" value="Amidohydro_1"/>
    <property type="match status" value="1"/>
</dbReference>
<dbReference type="NCBIfam" id="TIGR00221">
    <property type="entry name" value="nagA"/>
    <property type="match status" value="1"/>
</dbReference>
<dbReference type="AlphaFoldDB" id="A0A7K3LNX8"/>
<dbReference type="Gene3D" id="3.20.20.140">
    <property type="entry name" value="Metal-dependent hydrolases"/>
    <property type="match status" value="1"/>
</dbReference>
<dbReference type="GO" id="GO:0008448">
    <property type="term" value="F:N-acetylglucosamine-6-phosphate deacetylase activity"/>
    <property type="evidence" value="ECO:0007669"/>
    <property type="project" value="UniProtKB-EC"/>
</dbReference>
<dbReference type="GO" id="GO:0006046">
    <property type="term" value="P:N-acetylglucosamine catabolic process"/>
    <property type="evidence" value="ECO:0007669"/>
    <property type="project" value="TreeGrafter"/>
</dbReference>
<name>A0A7K3LNX8_9ACTN</name>
<keyword evidence="3 5" id="KW-0378">Hydrolase</keyword>
<organism evidence="10 11">
    <name type="scientific">Gordonia desulfuricans</name>
    <dbReference type="NCBI Taxonomy" id="89051"/>
    <lineage>
        <taxon>Bacteria</taxon>
        <taxon>Bacillati</taxon>
        <taxon>Actinomycetota</taxon>
        <taxon>Actinomycetes</taxon>
        <taxon>Mycobacteriales</taxon>
        <taxon>Gordoniaceae</taxon>
        <taxon>Gordonia</taxon>
    </lineage>
</organism>